<organism evidence="2 3">
    <name type="scientific">Isoptericola peretonis</name>
    <dbReference type="NCBI Taxonomy" id="2918523"/>
    <lineage>
        <taxon>Bacteria</taxon>
        <taxon>Bacillati</taxon>
        <taxon>Actinomycetota</taxon>
        <taxon>Actinomycetes</taxon>
        <taxon>Micrococcales</taxon>
        <taxon>Promicromonosporaceae</taxon>
        <taxon>Isoptericola</taxon>
    </lineage>
</organism>
<dbReference type="PROSITE" id="PS51257">
    <property type="entry name" value="PROKAR_LIPOPROTEIN"/>
    <property type="match status" value="1"/>
</dbReference>
<accession>A0ABT0J865</accession>
<feature type="chain" id="PRO_5046191148" description="Lipoprotein" evidence="1">
    <location>
        <begin position="22"/>
        <end position="144"/>
    </location>
</feature>
<keyword evidence="1" id="KW-0732">Signal</keyword>
<protein>
    <recommendedName>
        <fullName evidence="4">Lipoprotein</fullName>
    </recommendedName>
</protein>
<reference evidence="2 3" key="1">
    <citation type="submission" date="2022-02" db="EMBL/GenBank/DDBJ databases">
        <title>The car tank lid bacteriome: a reservoir of bacteria with potential in bioremediation of fuel.</title>
        <authorList>
            <person name="Vidal-Verdu A."/>
            <person name="Gomez-Martinez D."/>
            <person name="Latorre-Perez A."/>
            <person name="Pereto J."/>
            <person name="Porcar M."/>
        </authorList>
    </citation>
    <scope>NUCLEOTIDE SEQUENCE [LARGE SCALE GENOMIC DNA]</scope>
    <source>
        <strain evidence="2 3">4D.3</strain>
    </source>
</reference>
<proteinExistence type="predicted"/>
<gene>
    <name evidence="2" type="ORF">M1843_18240</name>
</gene>
<keyword evidence="3" id="KW-1185">Reference proteome</keyword>
<evidence type="ECO:0000313" key="3">
    <source>
        <dbReference type="Proteomes" id="UP001651050"/>
    </source>
</evidence>
<dbReference type="EMBL" id="JALQCY010000006">
    <property type="protein sequence ID" value="MCK9795691.1"/>
    <property type="molecule type" value="Genomic_DNA"/>
</dbReference>
<comment type="caution">
    <text evidence="2">The sequence shown here is derived from an EMBL/GenBank/DDBJ whole genome shotgun (WGS) entry which is preliminary data.</text>
</comment>
<name>A0ABT0J865_9MICO</name>
<sequence length="144" mass="14472">MNTRRLRVLRAPAVAALVAAAAVGCSGPGDDDARDVVSRFYAAVADGDGAAACALLLPGAADDLAEEEQAPCPEALLDPAGPGGVLGPRAADAAVEAVHRAGSQAQVVTASDTVFLARSGDTWVVTAVGCDPRGERPYDCEVES</sequence>
<evidence type="ECO:0000256" key="1">
    <source>
        <dbReference type="SAM" id="SignalP"/>
    </source>
</evidence>
<evidence type="ECO:0008006" key="4">
    <source>
        <dbReference type="Google" id="ProtNLM"/>
    </source>
</evidence>
<dbReference type="Proteomes" id="UP001651050">
    <property type="component" value="Unassembled WGS sequence"/>
</dbReference>
<dbReference type="RefSeq" id="WP_416345542.1">
    <property type="nucleotide sequence ID" value="NZ_JALQCY010000006.1"/>
</dbReference>
<evidence type="ECO:0000313" key="2">
    <source>
        <dbReference type="EMBL" id="MCK9795691.1"/>
    </source>
</evidence>
<feature type="signal peptide" evidence="1">
    <location>
        <begin position="1"/>
        <end position="21"/>
    </location>
</feature>